<proteinExistence type="inferred from homology"/>
<sequence length="181" mass="19003">MSAEAPSATGHIVLVGMMGVGKSSLAKRIGRTLNRPVLDTDAEIVARAGRSIPEIFATDGEPAFRDLEASVLAELLARNEPSVIAAAGGIVLRPENRAALSTAGTVIWLRAPVEVLVGRVVNGTHRPALADDPEGTLRNMENVREPLYAEVADLTISTSQRFDAALAEILAAVAARESVTT</sequence>
<name>A0A6J5YEW3_9ZZZZ</name>
<dbReference type="EMBL" id="CAEMXZ010000001">
    <property type="protein sequence ID" value="CAB4322319.1"/>
    <property type="molecule type" value="Genomic_DNA"/>
</dbReference>
<evidence type="ECO:0000256" key="6">
    <source>
        <dbReference type="ARBA" id="ARBA00023141"/>
    </source>
</evidence>
<dbReference type="GO" id="GO:0009073">
    <property type="term" value="P:aromatic amino acid family biosynthetic process"/>
    <property type="evidence" value="ECO:0007669"/>
    <property type="project" value="UniProtKB-KW"/>
</dbReference>
<dbReference type="InterPro" id="IPR000623">
    <property type="entry name" value="Shikimate_kinase/TSH1"/>
</dbReference>
<dbReference type="CDD" id="cd00464">
    <property type="entry name" value="SK"/>
    <property type="match status" value="1"/>
</dbReference>
<evidence type="ECO:0000313" key="8">
    <source>
        <dbReference type="EMBL" id="CAB4952648.1"/>
    </source>
</evidence>
<dbReference type="PRINTS" id="PR01100">
    <property type="entry name" value="SHIKIMTKNASE"/>
</dbReference>
<dbReference type="GO" id="GO:0008652">
    <property type="term" value="P:amino acid biosynthetic process"/>
    <property type="evidence" value="ECO:0007669"/>
    <property type="project" value="UniProtKB-KW"/>
</dbReference>
<dbReference type="HAMAP" id="MF_00109">
    <property type="entry name" value="Shikimate_kinase"/>
    <property type="match status" value="1"/>
</dbReference>
<gene>
    <name evidence="7" type="ORF">UFOPK1392_00053</name>
    <name evidence="8" type="ORF">UFOPK3733_01969</name>
</gene>
<dbReference type="GO" id="GO:0004765">
    <property type="term" value="F:shikimate kinase activity"/>
    <property type="evidence" value="ECO:0007669"/>
    <property type="project" value="TreeGrafter"/>
</dbReference>
<protein>
    <submittedName>
        <fullName evidence="7">Unannotated protein</fullName>
    </submittedName>
</protein>
<dbReference type="GO" id="GO:0005524">
    <property type="term" value="F:ATP binding"/>
    <property type="evidence" value="ECO:0007669"/>
    <property type="project" value="UniProtKB-KW"/>
</dbReference>
<evidence type="ECO:0000256" key="1">
    <source>
        <dbReference type="ARBA" id="ARBA00022605"/>
    </source>
</evidence>
<dbReference type="PANTHER" id="PTHR21087:SF16">
    <property type="entry name" value="SHIKIMATE KINASE 1, CHLOROPLASTIC"/>
    <property type="match status" value="1"/>
</dbReference>
<keyword evidence="2" id="KW-0808">Transferase</keyword>
<dbReference type="EMBL" id="CAFBNC010000138">
    <property type="protein sequence ID" value="CAB4952648.1"/>
    <property type="molecule type" value="Genomic_DNA"/>
</dbReference>
<dbReference type="PANTHER" id="PTHR21087">
    <property type="entry name" value="SHIKIMATE KINASE"/>
    <property type="match status" value="1"/>
</dbReference>
<evidence type="ECO:0000256" key="2">
    <source>
        <dbReference type="ARBA" id="ARBA00022679"/>
    </source>
</evidence>
<evidence type="ECO:0000256" key="4">
    <source>
        <dbReference type="ARBA" id="ARBA00022777"/>
    </source>
</evidence>
<dbReference type="AlphaFoldDB" id="A0A6J5YEW3"/>
<evidence type="ECO:0000256" key="3">
    <source>
        <dbReference type="ARBA" id="ARBA00022741"/>
    </source>
</evidence>
<evidence type="ECO:0000313" key="7">
    <source>
        <dbReference type="EMBL" id="CAB4322319.1"/>
    </source>
</evidence>
<dbReference type="Gene3D" id="3.40.50.300">
    <property type="entry name" value="P-loop containing nucleotide triphosphate hydrolases"/>
    <property type="match status" value="1"/>
</dbReference>
<dbReference type="GO" id="GO:0005829">
    <property type="term" value="C:cytosol"/>
    <property type="evidence" value="ECO:0007669"/>
    <property type="project" value="TreeGrafter"/>
</dbReference>
<dbReference type="SUPFAM" id="SSF52540">
    <property type="entry name" value="P-loop containing nucleoside triphosphate hydrolases"/>
    <property type="match status" value="1"/>
</dbReference>
<evidence type="ECO:0000256" key="5">
    <source>
        <dbReference type="ARBA" id="ARBA00022840"/>
    </source>
</evidence>
<keyword evidence="6" id="KW-0057">Aromatic amino acid biosynthesis</keyword>
<keyword evidence="5" id="KW-0067">ATP-binding</keyword>
<reference evidence="7" key="1">
    <citation type="submission" date="2020-05" db="EMBL/GenBank/DDBJ databases">
        <authorList>
            <person name="Chiriac C."/>
            <person name="Salcher M."/>
            <person name="Ghai R."/>
            <person name="Kavagutti S V."/>
        </authorList>
    </citation>
    <scope>NUCLEOTIDE SEQUENCE</scope>
</reference>
<keyword evidence="1" id="KW-0028">Amino-acid biosynthesis</keyword>
<accession>A0A6J5YEW3</accession>
<keyword evidence="3" id="KW-0547">Nucleotide-binding</keyword>
<dbReference type="InterPro" id="IPR027417">
    <property type="entry name" value="P-loop_NTPase"/>
</dbReference>
<dbReference type="InterPro" id="IPR031322">
    <property type="entry name" value="Shikimate/glucono_kinase"/>
</dbReference>
<dbReference type="Pfam" id="PF01202">
    <property type="entry name" value="SKI"/>
    <property type="match status" value="1"/>
</dbReference>
<keyword evidence="4" id="KW-0418">Kinase</keyword>
<organism evidence="7">
    <name type="scientific">freshwater metagenome</name>
    <dbReference type="NCBI Taxonomy" id="449393"/>
    <lineage>
        <taxon>unclassified sequences</taxon>
        <taxon>metagenomes</taxon>
        <taxon>ecological metagenomes</taxon>
    </lineage>
</organism>